<comment type="caution">
    <text evidence="1">The sequence shown here is derived from an EMBL/GenBank/DDBJ whole genome shotgun (WGS) entry which is preliminary data.</text>
</comment>
<dbReference type="EMBL" id="JAXOVC010000004">
    <property type="protein sequence ID" value="KAK4503024.1"/>
    <property type="molecule type" value="Genomic_DNA"/>
</dbReference>
<reference evidence="1 2" key="1">
    <citation type="journal article" date="2023" name="G3 (Bethesda)">
        <title>A chromosome-level genome assembly of Zasmidium syzygii isolated from banana leaves.</title>
        <authorList>
            <person name="van Westerhoven A.C."/>
            <person name="Mehrabi R."/>
            <person name="Talebi R."/>
            <person name="Steentjes M.B.F."/>
            <person name="Corcolon B."/>
            <person name="Chong P.A."/>
            <person name="Kema G.H.J."/>
            <person name="Seidl M.F."/>
        </authorList>
    </citation>
    <scope>NUCLEOTIDE SEQUENCE [LARGE SCALE GENOMIC DNA]</scope>
    <source>
        <strain evidence="1 2">P124</strain>
    </source>
</reference>
<gene>
    <name evidence="1" type="ORF">PRZ48_006451</name>
</gene>
<organism evidence="1 2">
    <name type="scientific">Zasmidium cellare</name>
    <name type="common">Wine cellar mold</name>
    <name type="synonym">Racodium cellare</name>
    <dbReference type="NCBI Taxonomy" id="395010"/>
    <lineage>
        <taxon>Eukaryota</taxon>
        <taxon>Fungi</taxon>
        <taxon>Dikarya</taxon>
        <taxon>Ascomycota</taxon>
        <taxon>Pezizomycotina</taxon>
        <taxon>Dothideomycetes</taxon>
        <taxon>Dothideomycetidae</taxon>
        <taxon>Mycosphaerellales</taxon>
        <taxon>Mycosphaerellaceae</taxon>
        <taxon>Zasmidium</taxon>
    </lineage>
</organism>
<keyword evidence="2" id="KW-1185">Reference proteome</keyword>
<evidence type="ECO:0000313" key="2">
    <source>
        <dbReference type="Proteomes" id="UP001305779"/>
    </source>
</evidence>
<proteinExistence type="predicted"/>
<dbReference type="Proteomes" id="UP001305779">
    <property type="component" value="Unassembled WGS sequence"/>
</dbReference>
<accession>A0ABR0ENS9</accession>
<name>A0ABR0ENS9_ZASCE</name>
<sequence length="73" mass="8261">MPEYTVTQPVKPSKGGTSHNCVSVGGKDYRIEGQIVDEAFVKDMFEMEALNFVEKYGLREWESTAEDVNKESK</sequence>
<protein>
    <submittedName>
        <fullName evidence="1">Uncharacterized protein</fullName>
    </submittedName>
</protein>
<evidence type="ECO:0000313" key="1">
    <source>
        <dbReference type="EMBL" id="KAK4503024.1"/>
    </source>
</evidence>